<organism evidence="1 2">
    <name type="scientific">Lindgomyces ingoldianus</name>
    <dbReference type="NCBI Taxonomy" id="673940"/>
    <lineage>
        <taxon>Eukaryota</taxon>
        <taxon>Fungi</taxon>
        <taxon>Dikarya</taxon>
        <taxon>Ascomycota</taxon>
        <taxon>Pezizomycotina</taxon>
        <taxon>Dothideomycetes</taxon>
        <taxon>Pleosporomycetidae</taxon>
        <taxon>Pleosporales</taxon>
        <taxon>Lindgomycetaceae</taxon>
        <taxon>Lindgomyces</taxon>
    </lineage>
</organism>
<proteinExistence type="predicted"/>
<sequence>MSDAVPLPAACCAQNAVQSDYKPQGTYIPLANLNVYVTGSESASRAILFFFDVFGLAPQTLQGADILAKSMGFVVLVPDFFHGEPLGLDVFPIDNDNKRERAKVFISTTADFTKNKPVALQVQTAAAEKFPSIKSWGAFGLCWGGKMTAILSGPESTFKAAGTAHPGYVRLDSSDAAQISIPYICLFSKEDGTPEQVQAYEKTLKNSNANVVETFANMHHGWMGARARLEDPENVTEYCRGYSLVGDFFDMHL</sequence>
<dbReference type="Proteomes" id="UP000799755">
    <property type="component" value="Unassembled WGS sequence"/>
</dbReference>
<name>A0ACB6QE32_9PLEO</name>
<accession>A0ACB6QE32</accession>
<keyword evidence="2" id="KW-1185">Reference proteome</keyword>
<evidence type="ECO:0000313" key="2">
    <source>
        <dbReference type="Proteomes" id="UP000799755"/>
    </source>
</evidence>
<gene>
    <name evidence="1" type="ORF">BDR25DRAFT_240314</name>
</gene>
<dbReference type="EMBL" id="MU003531">
    <property type="protein sequence ID" value="KAF2465174.1"/>
    <property type="molecule type" value="Genomic_DNA"/>
</dbReference>
<comment type="caution">
    <text evidence="1">The sequence shown here is derived from an EMBL/GenBank/DDBJ whole genome shotgun (WGS) entry which is preliminary data.</text>
</comment>
<reference evidence="1" key="1">
    <citation type="journal article" date="2020" name="Stud. Mycol.">
        <title>101 Dothideomycetes genomes: a test case for predicting lifestyles and emergence of pathogens.</title>
        <authorList>
            <person name="Haridas S."/>
            <person name="Albert R."/>
            <person name="Binder M."/>
            <person name="Bloem J."/>
            <person name="Labutti K."/>
            <person name="Salamov A."/>
            <person name="Andreopoulos B."/>
            <person name="Baker S."/>
            <person name="Barry K."/>
            <person name="Bills G."/>
            <person name="Bluhm B."/>
            <person name="Cannon C."/>
            <person name="Castanera R."/>
            <person name="Culley D."/>
            <person name="Daum C."/>
            <person name="Ezra D."/>
            <person name="Gonzalez J."/>
            <person name="Henrissat B."/>
            <person name="Kuo A."/>
            <person name="Liang C."/>
            <person name="Lipzen A."/>
            <person name="Lutzoni F."/>
            <person name="Magnuson J."/>
            <person name="Mondo S."/>
            <person name="Nolan M."/>
            <person name="Ohm R."/>
            <person name="Pangilinan J."/>
            <person name="Park H.-J."/>
            <person name="Ramirez L."/>
            <person name="Alfaro M."/>
            <person name="Sun H."/>
            <person name="Tritt A."/>
            <person name="Yoshinaga Y."/>
            <person name="Zwiers L.-H."/>
            <person name="Turgeon B."/>
            <person name="Goodwin S."/>
            <person name="Spatafora J."/>
            <person name="Crous P."/>
            <person name="Grigoriev I."/>
        </authorList>
    </citation>
    <scope>NUCLEOTIDE SEQUENCE</scope>
    <source>
        <strain evidence="1">ATCC 200398</strain>
    </source>
</reference>
<evidence type="ECO:0000313" key="1">
    <source>
        <dbReference type="EMBL" id="KAF2465174.1"/>
    </source>
</evidence>
<protein>
    <submittedName>
        <fullName evidence="1">Alpha/beta-hydrolase</fullName>
    </submittedName>
</protein>